<gene>
    <name evidence="2" type="ORF">FIPPAONL_01280</name>
</gene>
<feature type="compositionally biased region" description="Polar residues" evidence="1">
    <location>
        <begin position="1"/>
        <end position="21"/>
    </location>
</feature>
<organism evidence="2 3">
    <name type="scientific">Lactobacillus gasseri</name>
    <dbReference type="NCBI Taxonomy" id="1596"/>
    <lineage>
        <taxon>Bacteria</taxon>
        <taxon>Bacillati</taxon>
        <taxon>Bacillota</taxon>
        <taxon>Bacilli</taxon>
        <taxon>Lactobacillales</taxon>
        <taxon>Lactobacillaceae</taxon>
        <taxon>Lactobacillus</taxon>
    </lineage>
</organism>
<accession>A0ABY3BD69</accession>
<dbReference type="RefSeq" id="WP_060790994.1">
    <property type="nucleotide sequence ID" value="NZ_CABOGQ010000004.1"/>
</dbReference>
<name>A0ABY3BD69_LACGS</name>
<keyword evidence="3" id="KW-1185">Reference proteome</keyword>
<feature type="region of interest" description="Disordered" evidence="1">
    <location>
        <begin position="1"/>
        <end position="23"/>
    </location>
</feature>
<proteinExistence type="predicted"/>
<protein>
    <submittedName>
        <fullName evidence="2">Uncharacterized protein</fullName>
    </submittedName>
</protein>
<reference evidence="2 3" key="1">
    <citation type="submission" date="2019-04" db="EMBL/GenBank/DDBJ databases">
        <title>Lactobacillus gasseri 7171 assembly.</title>
        <authorList>
            <person name="Joris B.R."/>
            <person name="Giguere D."/>
        </authorList>
    </citation>
    <scope>NUCLEOTIDE SEQUENCE [LARGE SCALE GENOMIC DNA]</scope>
    <source>
        <strain evidence="2 3">7171</strain>
    </source>
</reference>
<evidence type="ECO:0000256" key="1">
    <source>
        <dbReference type="SAM" id="MobiDB-lite"/>
    </source>
</evidence>
<dbReference type="Proteomes" id="UP000316012">
    <property type="component" value="Unassembled WGS sequence"/>
</dbReference>
<dbReference type="EMBL" id="SRMD01000086">
    <property type="protein sequence ID" value="TQW15068.1"/>
    <property type="molecule type" value="Genomic_DNA"/>
</dbReference>
<evidence type="ECO:0000313" key="2">
    <source>
        <dbReference type="EMBL" id="TQW15068.1"/>
    </source>
</evidence>
<comment type="caution">
    <text evidence="2">The sequence shown here is derived from an EMBL/GenBank/DDBJ whole genome shotgun (WGS) entry which is preliminary data.</text>
</comment>
<evidence type="ECO:0000313" key="3">
    <source>
        <dbReference type="Proteomes" id="UP000316012"/>
    </source>
</evidence>
<sequence length="167" mass="18795">MTEETQNSAAVPVENTETTTTKPEREVVMHTYYWSNDDVPFRVLRTDDEITSNQYPIVVAAPDPNLKAPKYDWVKQEWIETSEESLGQRLTSVVEKLEDAQKSISVLQEAHQDTLKSNETTDTAMKQLQTTVQMSTRMMSTLSTTVSALINAYQTKNTTGTNQGDAK</sequence>